<comment type="similarity">
    <text evidence="1 4">Belongs to the heat shock protein 70 family.</text>
</comment>
<dbReference type="Gramene" id="TraesKAR6D01G0331150.1">
    <property type="protein sequence ID" value="cds.TraesKAR6D01G0331150.1"/>
    <property type="gene ID" value="TraesKAR6D01G0331150"/>
</dbReference>
<evidence type="ECO:0000256" key="2">
    <source>
        <dbReference type="ARBA" id="ARBA00022741"/>
    </source>
</evidence>
<dbReference type="GO" id="GO:0005737">
    <property type="term" value="C:cytoplasm"/>
    <property type="evidence" value="ECO:0000318"/>
    <property type="project" value="GO_Central"/>
</dbReference>
<dbReference type="Gene3D" id="3.30.420.40">
    <property type="match status" value="2"/>
</dbReference>
<dbReference type="PROSITE" id="PS01036">
    <property type="entry name" value="HSP70_3"/>
    <property type="match status" value="1"/>
</dbReference>
<dbReference type="SMR" id="A0A3B6QMZ0"/>
<keyword evidence="6" id="KW-1185">Reference proteome</keyword>
<dbReference type="Gramene" id="TraesCS6D03G0787400.1">
    <property type="protein sequence ID" value="TraesCS6D03G0787400.1.CDS"/>
    <property type="gene ID" value="TraesCS6D03G0787400"/>
</dbReference>
<dbReference type="Gramene" id="TraesROB_scaffold_006899_01G001200.1">
    <property type="protein sequence ID" value="TraesROB_scaffold_006899_01G001200.1"/>
    <property type="gene ID" value="TraesROB_scaffold_006899_01G001200"/>
</dbReference>
<evidence type="ECO:0000313" key="6">
    <source>
        <dbReference type="Proteomes" id="UP000019116"/>
    </source>
</evidence>
<evidence type="ECO:0008006" key="7">
    <source>
        <dbReference type="Google" id="ProtNLM"/>
    </source>
</evidence>
<evidence type="ECO:0000256" key="3">
    <source>
        <dbReference type="ARBA" id="ARBA00022840"/>
    </source>
</evidence>
<evidence type="ECO:0000256" key="4">
    <source>
        <dbReference type="RuleBase" id="RU003322"/>
    </source>
</evidence>
<dbReference type="KEGG" id="taes:123141999"/>
<dbReference type="GO" id="GO:0140662">
    <property type="term" value="F:ATP-dependent protein folding chaperone"/>
    <property type="evidence" value="ECO:0007669"/>
    <property type="project" value="InterPro"/>
</dbReference>
<reference evidence="5" key="1">
    <citation type="submission" date="2018-08" db="EMBL/GenBank/DDBJ databases">
        <authorList>
            <person name="Rossello M."/>
        </authorList>
    </citation>
    <scope>NUCLEOTIDE SEQUENCE [LARGE SCALE GENOMIC DNA]</scope>
    <source>
        <strain evidence="5">cv. Chinese Spring</strain>
    </source>
</reference>
<dbReference type="AlphaFoldDB" id="A0A3B6QMZ0"/>
<dbReference type="InterPro" id="IPR018181">
    <property type="entry name" value="Heat_shock_70_CS"/>
</dbReference>
<organism evidence="5">
    <name type="scientific">Triticum aestivum</name>
    <name type="common">Wheat</name>
    <dbReference type="NCBI Taxonomy" id="4565"/>
    <lineage>
        <taxon>Eukaryota</taxon>
        <taxon>Viridiplantae</taxon>
        <taxon>Streptophyta</taxon>
        <taxon>Embryophyta</taxon>
        <taxon>Tracheophyta</taxon>
        <taxon>Spermatophyta</taxon>
        <taxon>Magnoliopsida</taxon>
        <taxon>Liliopsida</taxon>
        <taxon>Poales</taxon>
        <taxon>Poaceae</taxon>
        <taxon>BOP clade</taxon>
        <taxon>Pooideae</taxon>
        <taxon>Triticodae</taxon>
        <taxon>Triticeae</taxon>
        <taxon>Triticinae</taxon>
        <taxon>Triticum</taxon>
    </lineage>
</organism>
<sequence>MEGDMLAIGIDLGTTYSCVGVWRNGRVEIVANDLGDRTTPSCVAFTKNDKLVGEGANIQAARNASNTVFDVKRLIGRSFSDASVKTDAKYWSFQVTEGSNDNPRIKVSYLGKEKEFSPEEISAMVLEKMKATAEVFLGTTIQDAVVTVPAYFNNSQRKATKDAATIAGLNVLRVINEPTAAAIAYSLERKWGNAKQSIVLVYDLGGGTLDVSLVVVKKDVLQVMATSGDSHLGGEDFTNNMVDHFVNEFKRKNHKDIRGNKKAVRNLRNSCEKAKRMLSSQAQTVVDIEALFEGIDFHAPINCALFEHLNEDLLRRCMKPVETCLEDAKVNKVKVDDVVLVGGSTRIPRVHKLVKDFFNGKEPCQSINADEAVAYGATVLAAMLTDHKKHDIHLHLIDVTPLSQGIRVKGDLMTVMIPRNTTIPATMEYTFDTSVDNQSGMSLDVYEGERAMTADNSMRGRLTLSGLTLAPKGVTKVNVRFDIDEEGILHVSAEDKKSAQKEKITIMHDVGRFSMEEIQRMVKEAQEYKAVDEEHKNKVQARNDIEGLLYKMCNTLKLQDAVDEATSWLQDNELTTSQINDKKKELERIHDSTVTGQTSTP</sequence>
<dbReference type="PROSITE" id="PS00329">
    <property type="entry name" value="HSP70_2"/>
    <property type="match status" value="1"/>
</dbReference>
<dbReference type="GO" id="GO:0044183">
    <property type="term" value="F:protein folding chaperone"/>
    <property type="evidence" value="ECO:0000318"/>
    <property type="project" value="GO_Central"/>
</dbReference>
<dbReference type="EnsemblPlants" id="TraesCS6D02G339700.1">
    <property type="protein sequence ID" value="TraesCS6D02G339700.1"/>
    <property type="gene ID" value="TraesCS6D02G339700"/>
</dbReference>
<dbReference type="GO" id="GO:0005524">
    <property type="term" value="F:ATP binding"/>
    <property type="evidence" value="ECO:0007669"/>
    <property type="project" value="UniProtKB-KW"/>
</dbReference>
<dbReference type="OMA" id="HAPINCA"/>
<dbReference type="Gramene" id="TraesRN6D0100832800.1">
    <property type="protein sequence ID" value="TraesRN6D0100832800.1"/>
    <property type="gene ID" value="TraesRN6D0100832800"/>
</dbReference>
<dbReference type="Gramene" id="TraesMAC6D03G03779540.1">
    <property type="protein sequence ID" value="TraesMAC6D03G03779540.1"/>
    <property type="gene ID" value="TraesMAC6D03G03779540"/>
</dbReference>
<dbReference type="Gramene" id="TraesSYM6D03G03729150.1">
    <property type="protein sequence ID" value="TraesSYM6D03G03729150.1"/>
    <property type="gene ID" value="TraesSYM6D03G03729150"/>
</dbReference>
<keyword evidence="3 4" id="KW-0067">ATP-binding</keyword>
<dbReference type="Gramene" id="TraesLDM6D03G03785240.1">
    <property type="protein sequence ID" value="TraesLDM6D03G03785240.1"/>
    <property type="gene ID" value="TraesLDM6D03G03785240"/>
</dbReference>
<dbReference type="InterPro" id="IPR029047">
    <property type="entry name" value="HSP70_peptide-bd_sf"/>
</dbReference>
<dbReference type="InterPro" id="IPR013126">
    <property type="entry name" value="Hsp_70_fam"/>
</dbReference>
<dbReference type="Gramene" id="TraesJAG6D03G03764080.1">
    <property type="protein sequence ID" value="TraesJAG6D03G03764080.1"/>
    <property type="gene ID" value="TraesJAG6D03G03764080"/>
</dbReference>
<dbReference type="GO" id="GO:0031072">
    <property type="term" value="F:heat shock protein binding"/>
    <property type="evidence" value="ECO:0000318"/>
    <property type="project" value="GO_Central"/>
</dbReference>
<reference evidence="5" key="2">
    <citation type="submission" date="2018-10" db="UniProtKB">
        <authorList>
            <consortium name="EnsemblPlants"/>
        </authorList>
    </citation>
    <scope>IDENTIFICATION</scope>
</reference>
<dbReference type="Gramene" id="TraesCAD_scaffold_030783_01G000700.1">
    <property type="protein sequence ID" value="TraesCAD_scaffold_030783_01G000700.1"/>
    <property type="gene ID" value="TraesCAD_scaffold_030783_01G000700"/>
</dbReference>
<dbReference type="PROSITE" id="PS00297">
    <property type="entry name" value="HSP70_1"/>
    <property type="match status" value="1"/>
</dbReference>
<dbReference type="Proteomes" id="UP000019116">
    <property type="component" value="Chromosome 6D"/>
</dbReference>
<dbReference type="Gramene" id="TraesLAC6D03G03731890.1">
    <property type="protein sequence ID" value="TraesLAC6D03G03731890.1"/>
    <property type="gene ID" value="TraesLAC6D03G03731890"/>
</dbReference>
<dbReference type="Gramene" id="TraesCS6D02G339700.1">
    <property type="protein sequence ID" value="TraesCS6D02G339700.1"/>
    <property type="gene ID" value="TraesCS6D02G339700"/>
</dbReference>
<proteinExistence type="inferred from homology"/>
<dbReference type="Pfam" id="PF00012">
    <property type="entry name" value="HSP70"/>
    <property type="match status" value="1"/>
</dbReference>
<dbReference type="GO" id="GO:0016887">
    <property type="term" value="F:ATP hydrolysis activity"/>
    <property type="evidence" value="ECO:0000318"/>
    <property type="project" value="GO_Central"/>
</dbReference>
<dbReference type="SUPFAM" id="SSF100920">
    <property type="entry name" value="Heat shock protein 70kD (HSP70), peptide-binding domain"/>
    <property type="match status" value="1"/>
</dbReference>
<dbReference type="FunFam" id="3.90.640.10:FF:000002">
    <property type="entry name" value="Heat shock 70 kDa"/>
    <property type="match status" value="1"/>
</dbReference>
<dbReference type="FunFam" id="3.30.30.30:FF:000001">
    <property type="entry name" value="heat shock 70 kDa protein-like"/>
    <property type="match status" value="1"/>
</dbReference>
<name>A0A3B6QMZ0_WHEAT</name>
<evidence type="ECO:0000256" key="1">
    <source>
        <dbReference type="ARBA" id="ARBA00007381"/>
    </source>
</evidence>
<dbReference type="PRINTS" id="PR00301">
    <property type="entry name" value="HEATSHOCK70"/>
</dbReference>
<keyword evidence="2 4" id="KW-0547">Nucleotide-binding</keyword>
<dbReference type="PANTHER" id="PTHR19375">
    <property type="entry name" value="HEAT SHOCK PROTEIN 70KDA"/>
    <property type="match status" value="1"/>
</dbReference>
<accession>A0A3B6QMZ0</accession>
<dbReference type="GO" id="GO:0042026">
    <property type="term" value="P:protein refolding"/>
    <property type="evidence" value="ECO:0000318"/>
    <property type="project" value="GO_Central"/>
</dbReference>
<dbReference type="OrthoDB" id="677566at2759"/>
<dbReference type="SUPFAM" id="SSF53067">
    <property type="entry name" value="Actin-like ATPase domain"/>
    <property type="match status" value="2"/>
</dbReference>
<dbReference type="Gramene" id="TraesSTA6D03G03774410.1">
    <property type="protein sequence ID" value="TraesSTA6D03G03774410.1"/>
    <property type="gene ID" value="TraesSTA6D03G03774410"/>
</dbReference>
<dbReference type="FunFam" id="3.30.420.40:FF:000026">
    <property type="entry name" value="Heat shock protein 70"/>
    <property type="match status" value="1"/>
</dbReference>
<dbReference type="FunFam" id="2.60.34.10:FF:000012">
    <property type="entry name" value="Heat shock 70 kDa protein"/>
    <property type="match status" value="1"/>
</dbReference>
<dbReference type="Gene3D" id="3.90.640.10">
    <property type="entry name" value="Actin, Chain A, domain 4"/>
    <property type="match status" value="1"/>
</dbReference>
<dbReference type="Gramene" id="TraesJUL6D03G03813950.1">
    <property type="protein sequence ID" value="TraesJUL6D03G03813950.1"/>
    <property type="gene ID" value="TraesJUL6D03G03813950"/>
</dbReference>
<dbReference type="Gene3D" id="2.60.34.10">
    <property type="entry name" value="Substrate Binding Domain Of DNAk, Chain A, domain 1"/>
    <property type="match status" value="1"/>
</dbReference>
<dbReference type="Gramene" id="TraesCLE_scaffold_029211_01G000200.1">
    <property type="protein sequence ID" value="TraesCLE_scaffold_029211_01G000200.1"/>
    <property type="gene ID" value="TraesCLE_scaffold_029211_01G000200"/>
</dbReference>
<dbReference type="GeneID" id="123141999"/>
<protein>
    <recommendedName>
        <fullName evidence="7">Heat shock protein 70</fullName>
    </recommendedName>
</protein>
<dbReference type="Gene3D" id="3.30.30.30">
    <property type="match status" value="1"/>
</dbReference>
<evidence type="ECO:0000313" key="5">
    <source>
        <dbReference type="EnsemblPlants" id="TraesCS6D02G339700.1"/>
    </source>
</evidence>
<dbReference type="InterPro" id="IPR043129">
    <property type="entry name" value="ATPase_NBD"/>
</dbReference>
<gene>
    <name evidence="5" type="primary">LOC123141999</name>
</gene>
<dbReference type="STRING" id="4565.A0A3B6QMZ0"/>
<dbReference type="RefSeq" id="XP_044416972.1">
    <property type="nucleotide sequence ID" value="XM_044561037.1"/>
</dbReference>